<sequence length="98" mass="11846">MRKERKKNLIYVYLYMDGDKHKLDILHLDVLETPTYESINKYVCSIVGKEVKGDLYWGYDLQEVKTGRDWYNLHHRRTNLIEENSIIRDMKIERLGVK</sequence>
<proteinExistence type="predicted"/>
<gene>
    <name evidence="1" type="ORF">UFOVP163_28</name>
</gene>
<organism evidence="1">
    <name type="scientific">uncultured Caudovirales phage</name>
    <dbReference type="NCBI Taxonomy" id="2100421"/>
    <lineage>
        <taxon>Viruses</taxon>
        <taxon>Duplodnaviria</taxon>
        <taxon>Heunggongvirae</taxon>
        <taxon>Uroviricota</taxon>
        <taxon>Caudoviricetes</taxon>
        <taxon>Peduoviridae</taxon>
        <taxon>Maltschvirus</taxon>
        <taxon>Maltschvirus maltsch</taxon>
    </lineage>
</organism>
<evidence type="ECO:0000313" key="1">
    <source>
        <dbReference type="EMBL" id="CAB5187296.1"/>
    </source>
</evidence>
<accession>A0A6J7WE61</accession>
<reference evidence="1" key="1">
    <citation type="submission" date="2020-05" db="EMBL/GenBank/DDBJ databases">
        <authorList>
            <person name="Chiriac C."/>
            <person name="Salcher M."/>
            <person name="Ghai R."/>
            <person name="Kavagutti S V."/>
        </authorList>
    </citation>
    <scope>NUCLEOTIDE SEQUENCE</scope>
</reference>
<name>A0A6J7WE61_9CAUD</name>
<dbReference type="EMBL" id="LR798208">
    <property type="protein sequence ID" value="CAB5187296.1"/>
    <property type="molecule type" value="Genomic_DNA"/>
</dbReference>
<protein>
    <submittedName>
        <fullName evidence="1">Uncharacterized protein</fullName>
    </submittedName>
</protein>